<dbReference type="RefSeq" id="WP_136077681.1">
    <property type="nucleotide sequence ID" value="NZ_CAAHFG010000001.1"/>
</dbReference>
<dbReference type="Pfam" id="PF00884">
    <property type="entry name" value="Sulfatase"/>
    <property type="match status" value="1"/>
</dbReference>
<evidence type="ECO:0000256" key="2">
    <source>
        <dbReference type="ARBA" id="ARBA00022723"/>
    </source>
</evidence>
<evidence type="ECO:0000256" key="1">
    <source>
        <dbReference type="ARBA" id="ARBA00008779"/>
    </source>
</evidence>
<evidence type="ECO:0000313" key="6">
    <source>
        <dbReference type="EMBL" id="VGO11975.1"/>
    </source>
</evidence>
<keyword evidence="3" id="KW-0378">Hydrolase</keyword>
<dbReference type="GO" id="GO:0004065">
    <property type="term" value="F:arylsulfatase activity"/>
    <property type="evidence" value="ECO:0007669"/>
    <property type="project" value="TreeGrafter"/>
</dbReference>
<dbReference type="Proteomes" id="UP000366872">
    <property type="component" value="Unassembled WGS sequence"/>
</dbReference>
<reference evidence="6 7" key="1">
    <citation type="submission" date="2019-04" db="EMBL/GenBank/DDBJ databases">
        <authorList>
            <person name="Van Vliet M D."/>
        </authorList>
    </citation>
    <scope>NUCLEOTIDE SEQUENCE [LARGE SCALE GENOMIC DNA]</scope>
    <source>
        <strain evidence="6 7">F1</strain>
    </source>
</reference>
<name>A0A6C2TWC2_PONDE</name>
<dbReference type="Gene3D" id="3.40.720.10">
    <property type="entry name" value="Alkaline Phosphatase, subunit A"/>
    <property type="match status" value="1"/>
</dbReference>
<organism evidence="6 7">
    <name type="scientific">Pontiella desulfatans</name>
    <dbReference type="NCBI Taxonomy" id="2750659"/>
    <lineage>
        <taxon>Bacteria</taxon>
        <taxon>Pseudomonadati</taxon>
        <taxon>Kiritimatiellota</taxon>
        <taxon>Kiritimatiellia</taxon>
        <taxon>Kiritimatiellales</taxon>
        <taxon>Pontiellaceae</taxon>
        <taxon>Pontiella</taxon>
    </lineage>
</organism>
<dbReference type="InterPro" id="IPR017850">
    <property type="entry name" value="Alkaline_phosphatase_core_sf"/>
</dbReference>
<proteinExistence type="inferred from homology"/>
<keyword evidence="7" id="KW-1185">Reference proteome</keyword>
<evidence type="ECO:0000256" key="3">
    <source>
        <dbReference type="ARBA" id="ARBA00022801"/>
    </source>
</evidence>
<dbReference type="InterPro" id="IPR050738">
    <property type="entry name" value="Sulfatase"/>
</dbReference>
<evidence type="ECO:0000313" key="7">
    <source>
        <dbReference type="Proteomes" id="UP000366872"/>
    </source>
</evidence>
<dbReference type="InterPro" id="IPR000917">
    <property type="entry name" value="Sulfatase_N"/>
</dbReference>
<dbReference type="GO" id="GO:0046872">
    <property type="term" value="F:metal ion binding"/>
    <property type="evidence" value="ECO:0007669"/>
    <property type="project" value="UniProtKB-KW"/>
</dbReference>
<gene>
    <name evidence="6" type="primary">atsA_22</name>
    <name evidence="6" type="ORF">PDESU_00523</name>
</gene>
<dbReference type="Gene3D" id="3.30.1120.10">
    <property type="match status" value="1"/>
</dbReference>
<dbReference type="PANTHER" id="PTHR42693:SF53">
    <property type="entry name" value="ENDO-4-O-SULFATASE"/>
    <property type="match status" value="1"/>
</dbReference>
<accession>A0A6C2TWC2</accession>
<dbReference type="EMBL" id="CAAHFG010000001">
    <property type="protein sequence ID" value="VGO11975.1"/>
    <property type="molecule type" value="Genomic_DNA"/>
</dbReference>
<dbReference type="AlphaFoldDB" id="A0A6C2TWC2"/>
<feature type="domain" description="Sulfatase N-terminal" evidence="5">
    <location>
        <begin position="19"/>
        <end position="399"/>
    </location>
</feature>
<protein>
    <submittedName>
        <fullName evidence="6">Arylsulfatase</fullName>
    </submittedName>
</protein>
<sequence>MKWIGIIVMVGCAAVADLPNVVMIMADDWGWSDIAAYRRHQGLDDPIPTPNLDRMVEQGMMFTDAHSPAALCAPTRFSMMTGSNPYRNGMQWGTWGFTATSAFSTGRKHVTVGEIAKTAGYRTAFFGKMHFGGGIENYEITMPNFPTSYGFDYTFCTHGGIQDSPYLYFENDRFVRIDPSDPLNPSQPGVNSNTVFWTKGNYTIPNGTGIIQTGKADNPNQHEGIGDVYWNSSQNGIINSKKAAAFINDHLDRHPDSPFMMYYCAPQVHLPHTPPVDFEPNADGTPGVPPNVPVAGATGGSSIADVIYELDLQVGHILSALDDPNGDGDISDSILTKTLVMFTSDNGGLGTDRGLPDYDSTGVLRGWKAQMEEGGHRVPFVAMWPGMIETNSVSDQLICGHDWVGIMYALTTNSMAADQAMDCANILPILLGEQDENVPVHEFMLHQSQNSKLYPYAIRQGDYVMFFDQAKGGGPLYNLADDLGQSTNLLEGGGLPEHVSLSNQLHTLYLQHDQMNDPRTTTAYMAPDVHPPLPNPAGFSLVPKAIGSSAISMKSYSGADVSRPVEYRFTENSGHEGGTSSGWQTSSSFIDDRLLPGLTYSYSVQMRDALGHVGAVSSVFHVTTDTNSAIFADDFENSSDAGDIAAAPYPSGIWHHQATEDWAWDESAADTSVHIGDYGNLAGKELRLGWGYDEVVTMVSTTVAIDTNRTYTLSGSWEMDSTPFLPLGFIAGLAEFSAADGVLVQRLTPDFHVFGNTNAPTLGDTGTFEIVLSPVDMADAGIAPGNTLGIFFHHDDDGVLYSEHGSEKGDVYLVDDILLSADIDGMFGQWLVNYGITGQMADPDGDGVGNLHEFALGGNPTNPGSTGHAPELGTESNVFRYVYPRRADSGLNYALEATSNLLSNDWKTGEHIELPVAGMLDADFESVTNELPVSTSQMFLRLLIEE</sequence>
<dbReference type="PROSITE" id="PS00523">
    <property type="entry name" value="SULFATASE_1"/>
    <property type="match status" value="1"/>
</dbReference>
<evidence type="ECO:0000256" key="4">
    <source>
        <dbReference type="ARBA" id="ARBA00022837"/>
    </source>
</evidence>
<evidence type="ECO:0000259" key="5">
    <source>
        <dbReference type="Pfam" id="PF00884"/>
    </source>
</evidence>
<comment type="similarity">
    <text evidence="1">Belongs to the sulfatase family.</text>
</comment>
<dbReference type="SUPFAM" id="SSF53649">
    <property type="entry name" value="Alkaline phosphatase-like"/>
    <property type="match status" value="1"/>
</dbReference>
<keyword evidence="2" id="KW-0479">Metal-binding</keyword>
<keyword evidence="4" id="KW-0106">Calcium</keyword>
<dbReference type="InterPro" id="IPR024607">
    <property type="entry name" value="Sulfatase_CS"/>
</dbReference>
<dbReference type="PANTHER" id="PTHR42693">
    <property type="entry name" value="ARYLSULFATASE FAMILY MEMBER"/>
    <property type="match status" value="1"/>
</dbReference>